<dbReference type="InterPro" id="IPR001126">
    <property type="entry name" value="UmuC"/>
</dbReference>
<accession>K3WQ44</accession>
<dbReference type="GO" id="GO:0005634">
    <property type="term" value="C:nucleus"/>
    <property type="evidence" value="ECO:0007669"/>
    <property type="project" value="TreeGrafter"/>
</dbReference>
<feature type="compositionally biased region" description="Acidic residues" evidence="13">
    <location>
        <begin position="197"/>
        <end position="207"/>
    </location>
</feature>
<dbReference type="GO" id="GO:0003887">
    <property type="term" value="F:DNA-directed DNA polymerase activity"/>
    <property type="evidence" value="ECO:0007669"/>
    <property type="project" value="UniProtKB-KW"/>
</dbReference>
<dbReference type="HOGENOM" id="CLU_012348_11_4_1"/>
<evidence type="ECO:0000256" key="12">
    <source>
        <dbReference type="SAM" id="Coils"/>
    </source>
</evidence>
<feature type="compositionally biased region" description="Basic and acidic residues" evidence="13">
    <location>
        <begin position="208"/>
        <end position="221"/>
    </location>
</feature>
<dbReference type="InterPro" id="IPR022880">
    <property type="entry name" value="DNApol_IV"/>
</dbReference>
<dbReference type="GO" id="GO:0006281">
    <property type="term" value="P:DNA repair"/>
    <property type="evidence" value="ECO:0007669"/>
    <property type="project" value="UniProtKB-KW"/>
</dbReference>
<keyword evidence="5" id="KW-0235">DNA replication</keyword>
<evidence type="ECO:0000256" key="9">
    <source>
        <dbReference type="ARBA" id="ARBA00022932"/>
    </source>
</evidence>
<protein>
    <recommendedName>
        <fullName evidence="2">DNA polymerase kappa</fullName>
        <ecNumber evidence="1">2.7.7.7</ecNumber>
    </recommendedName>
</protein>
<proteinExistence type="predicted"/>
<reference evidence="16" key="2">
    <citation type="submission" date="2010-04" db="EMBL/GenBank/DDBJ databases">
        <authorList>
            <person name="Buell R."/>
            <person name="Hamilton J."/>
            <person name="Hostetler J."/>
        </authorList>
    </citation>
    <scope>NUCLEOTIDE SEQUENCE [LARGE SCALE GENOMIC DNA]</scope>
    <source>
        <strain evidence="16">DAOM:BR144</strain>
    </source>
</reference>
<evidence type="ECO:0000256" key="13">
    <source>
        <dbReference type="SAM" id="MobiDB-lite"/>
    </source>
</evidence>
<dbReference type="InParanoid" id="K3WQ44"/>
<dbReference type="Gene3D" id="1.10.150.20">
    <property type="entry name" value="5' to 3' exonuclease, C-terminal subdomain"/>
    <property type="match status" value="1"/>
</dbReference>
<dbReference type="EnsemblProtists" id="PYU1_T007086">
    <property type="protein sequence ID" value="PYU1_T007086"/>
    <property type="gene ID" value="PYU1_G007071"/>
</dbReference>
<feature type="region of interest" description="Disordered" evidence="13">
    <location>
        <begin position="194"/>
        <end position="221"/>
    </location>
</feature>
<evidence type="ECO:0000256" key="8">
    <source>
        <dbReference type="ARBA" id="ARBA00022842"/>
    </source>
</evidence>
<dbReference type="CDD" id="cd03586">
    <property type="entry name" value="PolY_Pol_IV_kappa"/>
    <property type="match status" value="1"/>
</dbReference>
<dbReference type="Gene3D" id="1.10.150.810">
    <property type="match status" value="1"/>
</dbReference>
<dbReference type="AlphaFoldDB" id="K3WQ44"/>
<dbReference type="InterPro" id="IPR017961">
    <property type="entry name" value="DNA_pol_Y-fam_little_finger"/>
</dbReference>
<dbReference type="SUPFAM" id="SSF56672">
    <property type="entry name" value="DNA/RNA polymerases"/>
    <property type="match status" value="1"/>
</dbReference>
<dbReference type="InterPro" id="IPR043128">
    <property type="entry name" value="Rev_trsase/Diguanyl_cyclase"/>
</dbReference>
<dbReference type="InterPro" id="IPR050116">
    <property type="entry name" value="DNA_polymerase-Y"/>
</dbReference>
<reference evidence="16" key="1">
    <citation type="journal article" date="2010" name="Genome Biol.">
        <title>Genome sequence of the necrotrophic plant pathogen Pythium ultimum reveals original pathogenicity mechanisms and effector repertoire.</title>
        <authorList>
            <person name="Levesque C.A."/>
            <person name="Brouwer H."/>
            <person name="Cano L."/>
            <person name="Hamilton J.P."/>
            <person name="Holt C."/>
            <person name="Huitema E."/>
            <person name="Raffaele S."/>
            <person name="Robideau G.P."/>
            <person name="Thines M."/>
            <person name="Win J."/>
            <person name="Zerillo M.M."/>
            <person name="Beakes G.W."/>
            <person name="Boore J.L."/>
            <person name="Busam D."/>
            <person name="Dumas B."/>
            <person name="Ferriera S."/>
            <person name="Fuerstenberg S.I."/>
            <person name="Gachon C.M."/>
            <person name="Gaulin E."/>
            <person name="Govers F."/>
            <person name="Grenville-Briggs L."/>
            <person name="Horner N."/>
            <person name="Hostetler J."/>
            <person name="Jiang R.H."/>
            <person name="Johnson J."/>
            <person name="Krajaejun T."/>
            <person name="Lin H."/>
            <person name="Meijer H.J."/>
            <person name="Moore B."/>
            <person name="Morris P."/>
            <person name="Phuntmart V."/>
            <person name="Puiu D."/>
            <person name="Shetty J."/>
            <person name="Stajich J.E."/>
            <person name="Tripathy S."/>
            <person name="Wawra S."/>
            <person name="van West P."/>
            <person name="Whitty B.R."/>
            <person name="Coutinho P.M."/>
            <person name="Henrissat B."/>
            <person name="Martin F."/>
            <person name="Thomas P.D."/>
            <person name="Tyler B.M."/>
            <person name="De Vries R.P."/>
            <person name="Kamoun S."/>
            <person name="Yandell M."/>
            <person name="Tisserat N."/>
            <person name="Buell C.R."/>
        </authorList>
    </citation>
    <scope>NUCLEOTIDE SEQUENCE</scope>
    <source>
        <strain evidence="16">DAOM:BR144</strain>
    </source>
</reference>
<dbReference type="GO" id="GO:0042276">
    <property type="term" value="P:error-prone translesion synthesis"/>
    <property type="evidence" value="ECO:0007669"/>
    <property type="project" value="TreeGrafter"/>
</dbReference>
<evidence type="ECO:0000256" key="6">
    <source>
        <dbReference type="ARBA" id="ARBA00022723"/>
    </source>
</evidence>
<dbReference type="Gene3D" id="3.30.1490.100">
    <property type="entry name" value="DNA polymerase, Y-family, little finger domain"/>
    <property type="match status" value="1"/>
</dbReference>
<sequence>MSHVDKAHVEKVVYDMSKDSKFFQNSMKQNDKVNAKIEVMRAQLARLSAAKRDALQAQVDKLVVQLEATRDLTRAVVVVDMDMFYAAVEMRDNPKLREVPLAVGGLSMISTTNYIARKFGVRAAMPGFIGKELCPELVFVPPNFHKYKQVATQIREIFAEYDPHFSAFSLDEAKLDITEYMEAHWSKYCTVDHEASGDDQEGDEDEEESKHDGRQQRMEQARRVQIASSIVAEIRARIFEKTALTASAGIAVNTLLAKIASDRNKPNGQFVVPFTRDSVVSFIQSQPVRKISGIGKVMEKILSATLGIATGKDLFTHRASLFHVFMETKTAPWLLRTSLAIQEDRDAAHAERKSFSRERTFRNVSDPQVMEKICADVCEKLAADMEKAQTGAKTLTLKLKCADFSVRTRSVSFTAALQTKDELWEHAVKILRKELPLTLRLMGH</sequence>
<evidence type="ECO:0000256" key="4">
    <source>
        <dbReference type="ARBA" id="ARBA00022695"/>
    </source>
</evidence>
<keyword evidence="16" id="KW-1185">Reference proteome</keyword>
<keyword evidence="4" id="KW-0548">Nucleotidyltransferase</keyword>
<dbReference type="OMA" id="KYRTYDT"/>
<evidence type="ECO:0000313" key="15">
    <source>
        <dbReference type="EnsemblProtists" id="PYU1_T007086"/>
    </source>
</evidence>
<dbReference type="InterPro" id="IPR043502">
    <property type="entry name" value="DNA/RNA_pol_sf"/>
</dbReference>
<dbReference type="Pfam" id="PF11799">
    <property type="entry name" value="IMS_C"/>
    <property type="match status" value="1"/>
</dbReference>
<name>K3WQ44_GLOUD</name>
<organism evidence="15 16">
    <name type="scientific">Globisporangium ultimum (strain ATCC 200006 / CBS 805.95 / DAOM BR144)</name>
    <name type="common">Pythium ultimum</name>
    <dbReference type="NCBI Taxonomy" id="431595"/>
    <lineage>
        <taxon>Eukaryota</taxon>
        <taxon>Sar</taxon>
        <taxon>Stramenopiles</taxon>
        <taxon>Oomycota</taxon>
        <taxon>Peronosporomycetes</taxon>
        <taxon>Pythiales</taxon>
        <taxon>Pythiaceae</taxon>
        <taxon>Globisporangium</taxon>
    </lineage>
</organism>
<dbReference type="GO" id="GO:0006260">
    <property type="term" value="P:DNA replication"/>
    <property type="evidence" value="ECO:0007669"/>
    <property type="project" value="UniProtKB-KW"/>
</dbReference>
<dbReference type="SUPFAM" id="SSF100879">
    <property type="entry name" value="Lesion bypass DNA polymerase (Y-family), little finger domain"/>
    <property type="match status" value="1"/>
</dbReference>
<dbReference type="eggNOG" id="KOG2094">
    <property type="taxonomic scope" value="Eukaryota"/>
</dbReference>
<dbReference type="Gene3D" id="3.40.1170.60">
    <property type="match status" value="1"/>
</dbReference>
<feature type="coiled-coil region" evidence="12">
    <location>
        <begin position="30"/>
        <end position="72"/>
    </location>
</feature>
<dbReference type="FunFam" id="3.30.1490.100:FF:000004">
    <property type="entry name" value="DNA polymerase IV"/>
    <property type="match status" value="1"/>
</dbReference>
<evidence type="ECO:0000256" key="2">
    <source>
        <dbReference type="ARBA" id="ARBA00016178"/>
    </source>
</evidence>
<dbReference type="PANTHER" id="PTHR11076">
    <property type="entry name" value="DNA REPAIR POLYMERASE UMUC / TRANSFERASE FAMILY MEMBER"/>
    <property type="match status" value="1"/>
</dbReference>
<dbReference type="FunFam" id="3.40.1170.60:FF:000002">
    <property type="entry name" value="Polymerase (DNA directed) kappa"/>
    <property type="match status" value="1"/>
</dbReference>
<dbReference type="InterPro" id="IPR036775">
    <property type="entry name" value="DNA_pol_Y-fam_lit_finger_sf"/>
</dbReference>
<evidence type="ECO:0000256" key="7">
    <source>
        <dbReference type="ARBA" id="ARBA00022763"/>
    </source>
</evidence>
<evidence type="ECO:0000256" key="3">
    <source>
        <dbReference type="ARBA" id="ARBA00022679"/>
    </source>
</evidence>
<dbReference type="PANTHER" id="PTHR11076:SF33">
    <property type="entry name" value="DNA POLYMERASE KAPPA"/>
    <property type="match status" value="1"/>
</dbReference>
<dbReference type="GO" id="GO:0003684">
    <property type="term" value="F:damaged DNA binding"/>
    <property type="evidence" value="ECO:0007669"/>
    <property type="project" value="InterPro"/>
</dbReference>
<reference evidence="15" key="3">
    <citation type="submission" date="2015-02" db="UniProtKB">
        <authorList>
            <consortium name="EnsemblProtists"/>
        </authorList>
    </citation>
    <scope>IDENTIFICATION</scope>
    <source>
        <strain evidence="15">DAOM BR144</strain>
    </source>
</reference>
<dbReference type="Proteomes" id="UP000019132">
    <property type="component" value="Unassembled WGS sequence"/>
</dbReference>
<evidence type="ECO:0000256" key="1">
    <source>
        <dbReference type="ARBA" id="ARBA00012417"/>
    </source>
</evidence>
<dbReference type="Pfam" id="PF00817">
    <property type="entry name" value="IMS"/>
    <property type="match status" value="1"/>
</dbReference>
<dbReference type="VEuPathDB" id="FungiDB:PYU1_G007071"/>
<dbReference type="PROSITE" id="PS50173">
    <property type="entry name" value="UMUC"/>
    <property type="match status" value="1"/>
</dbReference>
<keyword evidence="7" id="KW-0227">DNA damage</keyword>
<dbReference type="EC" id="2.7.7.7" evidence="1"/>
<evidence type="ECO:0000256" key="5">
    <source>
        <dbReference type="ARBA" id="ARBA00022705"/>
    </source>
</evidence>
<keyword evidence="3" id="KW-0808">Transferase</keyword>
<evidence type="ECO:0000256" key="11">
    <source>
        <dbReference type="ARBA" id="ARBA00049244"/>
    </source>
</evidence>
<dbReference type="FunFam" id="1.10.150.810:FF:000003">
    <property type="entry name" value="DNA polymerase kappa subunit"/>
    <property type="match status" value="1"/>
</dbReference>
<dbReference type="EMBL" id="GL376560">
    <property type="status" value="NOT_ANNOTATED_CDS"/>
    <property type="molecule type" value="Genomic_DNA"/>
</dbReference>
<keyword evidence="6" id="KW-0479">Metal-binding</keyword>
<keyword evidence="12" id="KW-0175">Coiled coil</keyword>
<evidence type="ECO:0000256" key="10">
    <source>
        <dbReference type="ARBA" id="ARBA00023204"/>
    </source>
</evidence>
<keyword evidence="9" id="KW-0239">DNA-directed DNA polymerase</keyword>
<evidence type="ECO:0000313" key="16">
    <source>
        <dbReference type="Proteomes" id="UP000019132"/>
    </source>
</evidence>
<keyword evidence="8" id="KW-0460">Magnesium</keyword>
<dbReference type="STRING" id="431595.K3WQ44"/>
<feature type="domain" description="UmuC" evidence="14">
    <location>
        <begin position="76"/>
        <end position="295"/>
    </location>
</feature>
<dbReference type="GO" id="GO:0046872">
    <property type="term" value="F:metal ion binding"/>
    <property type="evidence" value="ECO:0007669"/>
    <property type="project" value="UniProtKB-KW"/>
</dbReference>
<keyword evidence="10" id="KW-0234">DNA repair</keyword>
<dbReference type="Gene3D" id="3.30.70.270">
    <property type="match status" value="1"/>
</dbReference>
<comment type="catalytic activity">
    <reaction evidence="11">
        <text>DNA(n) + a 2'-deoxyribonucleoside 5'-triphosphate = DNA(n+1) + diphosphate</text>
        <dbReference type="Rhea" id="RHEA:22508"/>
        <dbReference type="Rhea" id="RHEA-COMP:17339"/>
        <dbReference type="Rhea" id="RHEA-COMP:17340"/>
        <dbReference type="ChEBI" id="CHEBI:33019"/>
        <dbReference type="ChEBI" id="CHEBI:61560"/>
        <dbReference type="ChEBI" id="CHEBI:173112"/>
        <dbReference type="EC" id="2.7.7.7"/>
    </reaction>
</comment>
<evidence type="ECO:0000259" key="14">
    <source>
        <dbReference type="PROSITE" id="PS50173"/>
    </source>
</evidence>